<accession>A0A0R3PUV0</accession>
<dbReference type="Proteomes" id="UP000267027">
    <property type="component" value="Unassembled WGS sequence"/>
</dbReference>
<name>A0A0R3PUV0_ANGCS</name>
<dbReference type="WBParaSite" id="ACOC_0000972801-mRNA-1">
    <property type="protein sequence ID" value="ACOC_0000972801-mRNA-1"/>
    <property type="gene ID" value="ACOC_0000972801"/>
</dbReference>
<gene>
    <name evidence="1" type="ORF">ACOC_LOCUS9729</name>
</gene>
<reference evidence="3" key="1">
    <citation type="submission" date="2017-02" db="UniProtKB">
        <authorList>
            <consortium name="WormBaseParasite"/>
        </authorList>
    </citation>
    <scope>IDENTIFICATION</scope>
</reference>
<protein>
    <submittedName>
        <fullName evidence="1 3">Uncharacterized protein</fullName>
    </submittedName>
</protein>
<reference evidence="1 2" key="2">
    <citation type="submission" date="2018-11" db="EMBL/GenBank/DDBJ databases">
        <authorList>
            <consortium name="Pathogen Informatics"/>
        </authorList>
    </citation>
    <scope>NUCLEOTIDE SEQUENCE [LARGE SCALE GENOMIC DNA]</scope>
    <source>
        <strain evidence="1 2">Costa Rica</strain>
    </source>
</reference>
<proteinExistence type="predicted"/>
<dbReference type="AlphaFoldDB" id="A0A0R3PUV0"/>
<dbReference type="EMBL" id="UYYA01004342">
    <property type="protein sequence ID" value="VDM61314.1"/>
    <property type="molecule type" value="Genomic_DNA"/>
</dbReference>
<sequence length="117" mass="13275">MQECIGVDSHLQFLSRTLVQPKGVIKWMTSTWEFGSASNKQATFALKGPDKLIIVVEKRLQNLWEQSHTRTTCPPLTEPFERTSEMCPVDTVLGKKNSIQLGAEREKNGFIDILKEI</sequence>
<evidence type="ECO:0000313" key="2">
    <source>
        <dbReference type="Proteomes" id="UP000267027"/>
    </source>
</evidence>
<evidence type="ECO:0000313" key="3">
    <source>
        <dbReference type="WBParaSite" id="ACOC_0000972801-mRNA-1"/>
    </source>
</evidence>
<evidence type="ECO:0000313" key="1">
    <source>
        <dbReference type="EMBL" id="VDM61314.1"/>
    </source>
</evidence>
<keyword evidence="2" id="KW-1185">Reference proteome</keyword>
<organism evidence="3">
    <name type="scientific">Angiostrongylus costaricensis</name>
    <name type="common">Nematode worm</name>
    <dbReference type="NCBI Taxonomy" id="334426"/>
    <lineage>
        <taxon>Eukaryota</taxon>
        <taxon>Metazoa</taxon>
        <taxon>Ecdysozoa</taxon>
        <taxon>Nematoda</taxon>
        <taxon>Chromadorea</taxon>
        <taxon>Rhabditida</taxon>
        <taxon>Rhabditina</taxon>
        <taxon>Rhabditomorpha</taxon>
        <taxon>Strongyloidea</taxon>
        <taxon>Metastrongylidae</taxon>
        <taxon>Angiostrongylus</taxon>
    </lineage>
</organism>